<comment type="caution">
    <text evidence="3">The sequence shown here is derived from an EMBL/GenBank/DDBJ whole genome shotgun (WGS) entry which is preliminary data.</text>
</comment>
<accession>A0A841KKW6</accession>
<dbReference type="AlphaFoldDB" id="A0A841KKW6"/>
<feature type="domain" description="UspA" evidence="2">
    <location>
        <begin position="157"/>
        <end position="277"/>
    </location>
</feature>
<evidence type="ECO:0000256" key="1">
    <source>
        <dbReference type="ARBA" id="ARBA00008791"/>
    </source>
</evidence>
<gene>
    <name evidence="3" type="ORF">HNQ73_003564</name>
</gene>
<organism evidence="3 4">
    <name type="scientific">Chelatococcus composti</name>
    <dbReference type="NCBI Taxonomy" id="1743235"/>
    <lineage>
        <taxon>Bacteria</taxon>
        <taxon>Pseudomonadati</taxon>
        <taxon>Pseudomonadota</taxon>
        <taxon>Alphaproteobacteria</taxon>
        <taxon>Hyphomicrobiales</taxon>
        <taxon>Chelatococcaceae</taxon>
        <taxon>Chelatococcus</taxon>
    </lineage>
</organism>
<sequence length="278" mass="30223">MIRDILVHLDGSSADETSILHAEAIAGPFDARVIGLLTNIVPTPMMPAVDGLAAVSILEENQREAEEAGNAHAMRLEQRLSTLAVPAELRRLDLFADATWSAVARQARACDLFVAQRPYGDDGTSRWPEVVEAALFGSGRGVYVVPPEARVREIEIALVAWNDTREAARAVAEAMPLLRRAKQVIVATVDTAGPPEADGKEPGADIARHLDRHGAKVELRHVPEWREVSRALLNEIEKSGADLAVLGAYGHSRLREWVLGGATRDFLTFCPVPMIMAH</sequence>
<proteinExistence type="inferred from homology"/>
<evidence type="ECO:0000313" key="4">
    <source>
        <dbReference type="Proteomes" id="UP000588017"/>
    </source>
</evidence>
<dbReference type="Proteomes" id="UP000588017">
    <property type="component" value="Unassembled WGS sequence"/>
</dbReference>
<protein>
    <submittedName>
        <fullName evidence="3">Nucleotide-binding universal stress UspA family protein</fullName>
    </submittedName>
</protein>
<reference evidence="3 4" key="1">
    <citation type="submission" date="2020-08" db="EMBL/GenBank/DDBJ databases">
        <title>Genomic Encyclopedia of Type Strains, Phase IV (KMG-IV): sequencing the most valuable type-strain genomes for metagenomic binning, comparative biology and taxonomic classification.</title>
        <authorList>
            <person name="Goeker M."/>
        </authorList>
    </citation>
    <scope>NUCLEOTIDE SEQUENCE [LARGE SCALE GENOMIC DNA]</scope>
    <source>
        <strain evidence="3 4">DSM 101465</strain>
    </source>
</reference>
<dbReference type="CDD" id="cd00293">
    <property type="entry name" value="USP-like"/>
    <property type="match status" value="1"/>
</dbReference>
<evidence type="ECO:0000259" key="2">
    <source>
        <dbReference type="Pfam" id="PF00582"/>
    </source>
</evidence>
<dbReference type="PANTHER" id="PTHR46268:SF15">
    <property type="entry name" value="UNIVERSAL STRESS PROTEIN HP_0031"/>
    <property type="match status" value="1"/>
</dbReference>
<name>A0A841KKW6_9HYPH</name>
<comment type="similarity">
    <text evidence="1">Belongs to the universal stress protein A family.</text>
</comment>
<dbReference type="SUPFAM" id="SSF52402">
    <property type="entry name" value="Adenine nucleotide alpha hydrolases-like"/>
    <property type="match status" value="2"/>
</dbReference>
<keyword evidence="4" id="KW-1185">Reference proteome</keyword>
<dbReference type="RefSeq" id="WP_183336724.1">
    <property type="nucleotide sequence ID" value="NZ_BMHX01000015.1"/>
</dbReference>
<dbReference type="InterPro" id="IPR006015">
    <property type="entry name" value="Universal_stress_UspA"/>
</dbReference>
<dbReference type="Pfam" id="PF00582">
    <property type="entry name" value="Usp"/>
    <property type="match status" value="1"/>
</dbReference>
<dbReference type="InterPro" id="IPR006016">
    <property type="entry name" value="UspA"/>
</dbReference>
<dbReference type="EMBL" id="JACHEH010000016">
    <property type="protein sequence ID" value="MBB6169909.1"/>
    <property type="molecule type" value="Genomic_DNA"/>
</dbReference>
<dbReference type="PANTHER" id="PTHR46268">
    <property type="entry name" value="STRESS RESPONSE PROTEIN NHAX"/>
    <property type="match status" value="1"/>
</dbReference>
<evidence type="ECO:0000313" key="3">
    <source>
        <dbReference type="EMBL" id="MBB6169909.1"/>
    </source>
</evidence>
<dbReference type="PRINTS" id="PR01438">
    <property type="entry name" value="UNVRSLSTRESS"/>
</dbReference>
<dbReference type="Gene3D" id="3.40.50.12370">
    <property type="match status" value="1"/>
</dbReference>